<evidence type="ECO:0000256" key="2">
    <source>
        <dbReference type="ARBA" id="ARBA00022692"/>
    </source>
</evidence>
<dbReference type="Pfam" id="PF06271">
    <property type="entry name" value="RDD"/>
    <property type="match status" value="1"/>
</dbReference>
<feature type="transmembrane region" description="Helical" evidence="5">
    <location>
        <begin position="61"/>
        <end position="81"/>
    </location>
</feature>
<dbReference type="Proteomes" id="UP000198953">
    <property type="component" value="Unassembled WGS sequence"/>
</dbReference>
<dbReference type="EMBL" id="FOBF01000041">
    <property type="protein sequence ID" value="SEN84187.1"/>
    <property type="molecule type" value="Genomic_DNA"/>
</dbReference>
<name>A0A1H8JUZ5_9ACTN</name>
<feature type="domain" description="RDD" evidence="6">
    <location>
        <begin position="13"/>
        <end position="172"/>
    </location>
</feature>
<dbReference type="OrthoDB" id="7632473at2"/>
<feature type="transmembrane region" description="Helical" evidence="5">
    <location>
        <begin position="21"/>
        <end position="41"/>
    </location>
</feature>
<dbReference type="InterPro" id="IPR010432">
    <property type="entry name" value="RDD"/>
</dbReference>
<evidence type="ECO:0000256" key="5">
    <source>
        <dbReference type="SAM" id="Phobius"/>
    </source>
</evidence>
<accession>A0A1H8JUZ5</accession>
<keyword evidence="2 5" id="KW-0812">Transmembrane</keyword>
<organism evidence="7 8">
    <name type="scientific">Nonomuraea pusilla</name>
    <dbReference type="NCBI Taxonomy" id="46177"/>
    <lineage>
        <taxon>Bacteria</taxon>
        <taxon>Bacillati</taxon>
        <taxon>Actinomycetota</taxon>
        <taxon>Actinomycetes</taxon>
        <taxon>Streptosporangiales</taxon>
        <taxon>Streptosporangiaceae</taxon>
        <taxon>Nonomuraea</taxon>
    </lineage>
</organism>
<protein>
    <submittedName>
        <fullName evidence="7">RDD family protein</fullName>
    </submittedName>
</protein>
<gene>
    <name evidence="7" type="ORF">SAMN05660976_08442</name>
</gene>
<reference evidence="7 8" key="1">
    <citation type="submission" date="2016-10" db="EMBL/GenBank/DDBJ databases">
        <authorList>
            <person name="de Groot N.N."/>
        </authorList>
    </citation>
    <scope>NUCLEOTIDE SEQUENCE [LARGE SCALE GENOMIC DNA]</scope>
    <source>
        <strain evidence="7 8">DSM 43357</strain>
    </source>
</reference>
<evidence type="ECO:0000313" key="8">
    <source>
        <dbReference type="Proteomes" id="UP000198953"/>
    </source>
</evidence>
<dbReference type="AlphaFoldDB" id="A0A1H8JUZ5"/>
<comment type="subcellular location">
    <subcellularLocation>
        <location evidence="1">Membrane</location>
        <topology evidence="1">Multi-pass membrane protein</topology>
    </subcellularLocation>
</comment>
<dbReference type="RefSeq" id="WP_091106021.1">
    <property type="nucleotide sequence ID" value="NZ_FOBF01000041.1"/>
</dbReference>
<evidence type="ECO:0000259" key="6">
    <source>
        <dbReference type="Pfam" id="PF06271"/>
    </source>
</evidence>
<sequence>MLDEQGKTRVGRAALRPRLVALGWDYLVIAGWLALLAAVFVPLRLAGVVVFDGLGMVGTDLLITALSVLPAGAYLAIGEAGRHQATWGKRRAGLVVATTTGKRPGAARIVVRDVVKLLPWQCGHMAVSRLSGGHEVIVAMPFLVAAYALAGISIVLLLVRRDRAALHDVVAGTRVVPSPS</sequence>
<evidence type="ECO:0000256" key="3">
    <source>
        <dbReference type="ARBA" id="ARBA00022989"/>
    </source>
</evidence>
<evidence type="ECO:0000256" key="1">
    <source>
        <dbReference type="ARBA" id="ARBA00004141"/>
    </source>
</evidence>
<evidence type="ECO:0000313" key="7">
    <source>
        <dbReference type="EMBL" id="SEN84187.1"/>
    </source>
</evidence>
<dbReference type="GO" id="GO:0016020">
    <property type="term" value="C:membrane"/>
    <property type="evidence" value="ECO:0007669"/>
    <property type="project" value="UniProtKB-SubCell"/>
</dbReference>
<proteinExistence type="predicted"/>
<keyword evidence="8" id="KW-1185">Reference proteome</keyword>
<evidence type="ECO:0000256" key="4">
    <source>
        <dbReference type="ARBA" id="ARBA00023136"/>
    </source>
</evidence>
<keyword evidence="4 5" id="KW-0472">Membrane</keyword>
<feature type="transmembrane region" description="Helical" evidence="5">
    <location>
        <begin position="136"/>
        <end position="159"/>
    </location>
</feature>
<keyword evidence="3 5" id="KW-1133">Transmembrane helix</keyword>